<feature type="transmembrane region" description="Helical" evidence="10">
    <location>
        <begin position="6"/>
        <end position="27"/>
    </location>
</feature>
<evidence type="ECO:0000256" key="8">
    <source>
        <dbReference type="ARBA" id="ARBA00035585"/>
    </source>
</evidence>
<evidence type="ECO:0000256" key="4">
    <source>
        <dbReference type="ARBA" id="ARBA00022989"/>
    </source>
</evidence>
<keyword evidence="10" id="KW-0813">Transport</keyword>
<keyword evidence="3 10" id="KW-0812">Transmembrane</keyword>
<dbReference type="RefSeq" id="WP_161255503.1">
    <property type="nucleotide sequence ID" value="NZ_WXEY01000003.1"/>
</dbReference>
<keyword evidence="10" id="KW-0915">Sodium</keyword>
<dbReference type="Pfam" id="PF02537">
    <property type="entry name" value="CRCB"/>
    <property type="match status" value="1"/>
</dbReference>
<name>A0A845L1T3_9FIRM</name>
<organism evidence="11 12">
    <name type="scientific">Heliomicrobium undosum</name>
    <dbReference type="NCBI Taxonomy" id="121734"/>
    <lineage>
        <taxon>Bacteria</taxon>
        <taxon>Bacillati</taxon>
        <taxon>Bacillota</taxon>
        <taxon>Clostridia</taxon>
        <taxon>Eubacteriales</taxon>
        <taxon>Heliobacteriaceae</taxon>
        <taxon>Heliomicrobium</taxon>
    </lineage>
</organism>
<evidence type="ECO:0000256" key="5">
    <source>
        <dbReference type="ARBA" id="ARBA00023136"/>
    </source>
</evidence>
<keyword evidence="12" id="KW-1185">Reference proteome</keyword>
<evidence type="ECO:0000313" key="11">
    <source>
        <dbReference type="EMBL" id="MZP28979.1"/>
    </source>
</evidence>
<dbReference type="GO" id="GO:0140114">
    <property type="term" value="P:cellular detoxification of fluoride"/>
    <property type="evidence" value="ECO:0007669"/>
    <property type="project" value="UniProtKB-UniRule"/>
</dbReference>
<comment type="similarity">
    <text evidence="7 10">Belongs to the fluoride channel Fluc/FEX (TC 1.A.43) family.</text>
</comment>
<comment type="activity regulation">
    <text evidence="10">Na(+) is not transported, but it plays an essential structural role and its presence is essential for fluoride channel function.</text>
</comment>
<feature type="transmembrane region" description="Helical" evidence="10">
    <location>
        <begin position="102"/>
        <end position="122"/>
    </location>
</feature>
<dbReference type="PANTHER" id="PTHR28259">
    <property type="entry name" value="FLUORIDE EXPORT PROTEIN 1-RELATED"/>
    <property type="match status" value="1"/>
</dbReference>
<reference evidence="11 12" key="1">
    <citation type="submission" date="2020-01" db="EMBL/GenBank/DDBJ databases">
        <title>Whole-genome sequence of Heliobacterium undosum DSM 13378.</title>
        <authorList>
            <person name="Kyndt J.A."/>
            <person name="Meyer T.E."/>
        </authorList>
    </citation>
    <scope>NUCLEOTIDE SEQUENCE [LARGE SCALE GENOMIC DNA]</scope>
    <source>
        <strain evidence="11 12">DSM 13378</strain>
    </source>
</reference>
<feature type="binding site" evidence="10">
    <location>
        <position position="77"/>
    </location>
    <ligand>
        <name>Na(+)</name>
        <dbReference type="ChEBI" id="CHEBI:29101"/>
        <note>structural</note>
    </ligand>
</feature>
<dbReference type="HAMAP" id="MF_00454">
    <property type="entry name" value="FluC"/>
    <property type="match status" value="1"/>
</dbReference>
<feature type="transmembrane region" description="Helical" evidence="10">
    <location>
        <begin position="69"/>
        <end position="90"/>
    </location>
</feature>
<dbReference type="Proteomes" id="UP000463470">
    <property type="component" value="Unassembled WGS sequence"/>
</dbReference>
<evidence type="ECO:0000256" key="3">
    <source>
        <dbReference type="ARBA" id="ARBA00022692"/>
    </source>
</evidence>
<keyword evidence="10" id="KW-0479">Metal-binding</keyword>
<evidence type="ECO:0000313" key="12">
    <source>
        <dbReference type="Proteomes" id="UP000463470"/>
    </source>
</evidence>
<keyword evidence="5 10" id="KW-0472">Membrane</keyword>
<comment type="function">
    <text evidence="9 10">Fluoride-specific ion channel. Important for reducing fluoride concentration in the cell, thus reducing its toxicity.</text>
</comment>
<evidence type="ECO:0000256" key="1">
    <source>
        <dbReference type="ARBA" id="ARBA00004651"/>
    </source>
</evidence>
<dbReference type="AlphaFoldDB" id="A0A845L1T3"/>
<evidence type="ECO:0000256" key="9">
    <source>
        <dbReference type="ARBA" id="ARBA00049940"/>
    </source>
</evidence>
<keyword evidence="2 10" id="KW-1003">Cell membrane</keyword>
<keyword evidence="10" id="KW-0406">Ion transport</keyword>
<dbReference type="PANTHER" id="PTHR28259:SF1">
    <property type="entry name" value="FLUORIDE EXPORT PROTEIN 1-RELATED"/>
    <property type="match status" value="1"/>
</dbReference>
<evidence type="ECO:0000256" key="10">
    <source>
        <dbReference type="HAMAP-Rule" id="MF_00454"/>
    </source>
</evidence>
<protein>
    <recommendedName>
        <fullName evidence="10">Fluoride-specific ion channel FluC</fullName>
    </recommendedName>
</protein>
<dbReference type="InterPro" id="IPR003691">
    <property type="entry name" value="FluC"/>
</dbReference>
<comment type="subcellular location">
    <subcellularLocation>
        <location evidence="1 10">Cell membrane</location>
        <topology evidence="1 10">Multi-pass membrane protein</topology>
    </subcellularLocation>
</comment>
<gene>
    <name evidence="10" type="primary">fluC</name>
    <name evidence="10" type="synonym">crcB</name>
    <name evidence="11" type="ORF">GTO91_04550</name>
</gene>
<dbReference type="GO" id="GO:0062054">
    <property type="term" value="F:fluoride channel activity"/>
    <property type="evidence" value="ECO:0007669"/>
    <property type="project" value="UniProtKB-UniRule"/>
</dbReference>
<proteinExistence type="inferred from homology"/>
<dbReference type="GO" id="GO:0005886">
    <property type="term" value="C:plasma membrane"/>
    <property type="evidence" value="ECO:0007669"/>
    <property type="project" value="UniProtKB-SubCell"/>
</dbReference>
<comment type="caution">
    <text evidence="11">The sequence shown here is derived from an EMBL/GenBank/DDBJ whole genome shotgun (WGS) entry which is preliminary data.</text>
</comment>
<dbReference type="OrthoDB" id="9815830at2"/>
<evidence type="ECO:0000256" key="7">
    <source>
        <dbReference type="ARBA" id="ARBA00035120"/>
    </source>
</evidence>
<keyword evidence="6 10" id="KW-0407">Ion channel</keyword>
<sequence>MTIWAFLSIGAGGALGALARYGVGVAVSRRSSLAYPPSTFFINIAGAFLLGLSAAHAAHSPGSAWVEKYVFQIGFLGAFTTFSTFTLEAFRMIEDGEWFRCGLYVGGSAVIGLLACALGYYAL</sequence>
<evidence type="ECO:0000256" key="6">
    <source>
        <dbReference type="ARBA" id="ARBA00023303"/>
    </source>
</evidence>
<dbReference type="EMBL" id="WXEY01000003">
    <property type="protein sequence ID" value="MZP28979.1"/>
    <property type="molecule type" value="Genomic_DNA"/>
</dbReference>
<dbReference type="GO" id="GO:0046872">
    <property type="term" value="F:metal ion binding"/>
    <property type="evidence" value="ECO:0007669"/>
    <property type="project" value="UniProtKB-KW"/>
</dbReference>
<comment type="catalytic activity">
    <reaction evidence="8">
        <text>fluoride(in) = fluoride(out)</text>
        <dbReference type="Rhea" id="RHEA:76159"/>
        <dbReference type="ChEBI" id="CHEBI:17051"/>
    </reaction>
    <physiologicalReaction direction="left-to-right" evidence="8">
        <dbReference type="Rhea" id="RHEA:76160"/>
    </physiologicalReaction>
</comment>
<evidence type="ECO:0000256" key="2">
    <source>
        <dbReference type="ARBA" id="ARBA00022475"/>
    </source>
</evidence>
<keyword evidence="4 10" id="KW-1133">Transmembrane helix</keyword>
<feature type="binding site" evidence="10">
    <location>
        <position position="80"/>
    </location>
    <ligand>
        <name>Na(+)</name>
        <dbReference type="ChEBI" id="CHEBI:29101"/>
        <note>structural</note>
    </ligand>
</feature>
<accession>A0A845L1T3</accession>
<feature type="transmembrane region" description="Helical" evidence="10">
    <location>
        <begin position="39"/>
        <end position="57"/>
    </location>
</feature>